<dbReference type="AlphaFoldDB" id="G6Y8U5"/>
<keyword evidence="1" id="KW-0812">Transmembrane</keyword>
<evidence type="ECO:0000313" key="3">
    <source>
        <dbReference type="Proteomes" id="UP000002949"/>
    </source>
</evidence>
<gene>
    <name evidence="2" type="ORF">MEA186_11821</name>
</gene>
<accession>G6Y8U5</accession>
<keyword evidence="1" id="KW-0472">Membrane</keyword>
<keyword evidence="3" id="KW-1185">Reference proteome</keyword>
<feature type="transmembrane region" description="Helical" evidence="1">
    <location>
        <begin position="7"/>
        <end position="25"/>
    </location>
</feature>
<dbReference type="Proteomes" id="UP000002949">
    <property type="component" value="Unassembled WGS sequence"/>
</dbReference>
<organism evidence="2 3">
    <name type="scientific">Mesorhizobium amorphae CCNWGS0123</name>
    <dbReference type="NCBI Taxonomy" id="1082933"/>
    <lineage>
        <taxon>Bacteria</taxon>
        <taxon>Pseudomonadati</taxon>
        <taxon>Pseudomonadota</taxon>
        <taxon>Alphaproteobacteria</taxon>
        <taxon>Hyphomicrobiales</taxon>
        <taxon>Phyllobacteriaceae</taxon>
        <taxon>Mesorhizobium</taxon>
    </lineage>
</organism>
<proteinExistence type="predicted"/>
<dbReference type="EMBL" id="AGSN01000096">
    <property type="protein sequence ID" value="EHH11817.1"/>
    <property type="molecule type" value="Genomic_DNA"/>
</dbReference>
<reference evidence="2 3" key="1">
    <citation type="journal article" date="2012" name="J. Bacteriol.">
        <title>Draft Genome Sequence of Plant Growth-Promoting Rhizobium Mesorhizobium amorphae, Isolated from Zinc-Lead Mine Tailings.</title>
        <authorList>
            <person name="Hao X."/>
            <person name="Lin Y."/>
            <person name="Johnstone L."/>
            <person name="Baltrus D.A."/>
            <person name="Miller S.J."/>
            <person name="Wei G."/>
            <person name="Rensing C."/>
        </authorList>
    </citation>
    <scope>NUCLEOTIDE SEQUENCE [LARGE SCALE GENOMIC DNA]</scope>
    <source>
        <strain evidence="2 3">CCNWGS0123</strain>
    </source>
</reference>
<evidence type="ECO:0000313" key="2">
    <source>
        <dbReference type="EMBL" id="EHH11817.1"/>
    </source>
</evidence>
<keyword evidence="1" id="KW-1133">Transmembrane helix</keyword>
<protein>
    <submittedName>
        <fullName evidence="2">Uncharacterized protein</fullName>
    </submittedName>
</protein>
<name>G6Y8U5_9HYPH</name>
<sequence>MRSLARTATVIASIAMAIVLTFMAAKGFELTPPDPIVAHTFASNIEGHDALR</sequence>
<evidence type="ECO:0000256" key="1">
    <source>
        <dbReference type="SAM" id="Phobius"/>
    </source>
</evidence>